<dbReference type="WBParaSite" id="scaffold20941_cov192.g19594">
    <property type="protein sequence ID" value="scaffold20941_cov192.g19594"/>
    <property type="gene ID" value="scaffold20941_cov192.g19594"/>
</dbReference>
<dbReference type="Proteomes" id="UP000887561">
    <property type="component" value="Unplaced"/>
</dbReference>
<organism evidence="1 2">
    <name type="scientific">Meloidogyne javanica</name>
    <name type="common">Root-knot nematode worm</name>
    <dbReference type="NCBI Taxonomy" id="6303"/>
    <lineage>
        <taxon>Eukaryota</taxon>
        <taxon>Metazoa</taxon>
        <taxon>Ecdysozoa</taxon>
        <taxon>Nematoda</taxon>
        <taxon>Chromadorea</taxon>
        <taxon>Rhabditida</taxon>
        <taxon>Tylenchina</taxon>
        <taxon>Tylenchomorpha</taxon>
        <taxon>Tylenchoidea</taxon>
        <taxon>Meloidogynidae</taxon>
        <taxon>Meloidogyninae</taxon>
        <taxon>Meloidogyne</taxon>
        <taxon>Meloidogyne incognita group</taxon>
    </lineage>
</organism>
<keyword evidence="1" id="KW-1185">Reference proteome</keyword>
<reference evidence="2" key="1">
    <citation type="submission" date="2022-11" db="UniProtKB">
        <authorList>
            <consortium name="WormBaseParasite"/>
        </authorList>
    </citation>
    <scope>IDENTIFICATION</scope>
</reference>
<dbReference type="AlphaFoldDB" id="A0A915LZV0"/>
<protein>
    <submittedName>
        <fullName evidence="2">Uncharacterized protein</fullName>
    </submittedName>
</protein>
<evidence type="ECO:0000313" key="1">
    <source>
        <dbReference type="Proteomes" id="UP000887561"/>
    </source>
</evidence>
<proteinExistence type="predicted"/>
<name>A0A915LZV0_MELJA</name>
<evidence type="ECO:0000313" key="2">
    <source>
        <dbReference type="WBParaSite" id="scaffold20941_cov192.g19594"/>
    </source>
</evidence>
<sequence length="41" mass="4991">MKADVVHLSVLYHGFFVRVVDYYEEYELVDDYVARYNDDEN</sequence>
<accession>A0A915LZV0</accession>